<dbReference type="InterPro" id="IPR028082">
    <property type="entry name" value="Peripla_BP_I"/>
</dbReference>
<dbReference type="Proteomes" id="UP000614200">
    <property type="component" value="Unassembled WGS sequence"/>
</dbReference>
<feature type="chain" id="PRO_5045087923" evidence="5">
    <location>
        <begin position="28"/>
        <end position="375"/>
    </location>
</feature>
<dbReference type="InterPro" id="IPR051010">
    <property type="entry name" value="BCAA_transport"/>
</dbReference>
<keyword evidence="2" id="KW-0813">Transport</keyword>
<dbReference type="InterPro" id="IPR028081">
    <property type="entry name" value="Leu-bd"/>
</dbReference>
<organism evidence="7 8">
    <name type="scientific">Fusibacter ferrireducens</name>
    <dbReference type="NCBI Taxonomy" id="2785058"/>
    <lineage>
        <taxon>Bacteria</taxon>
        <taxon>Bacillati</taxon>
        <taxon>Bacillota</taxon>
        <taxon>Clostridia</taxon>
        <taxon>Eubacteriales</taxon>
        <taxon>Eubacteriales Family XII. Incertae Sedis</taxon>
        <taxon>Fusibacter</taxon>
    </lineage>
</organism>
<evidence type="ECO:0000313" key="7">
    <source>
        <dbReference type="EMBL" id="MBF4695237.1"/>
    </source>
</evidence>
<dbReference type="InterPro" id="IPR000709">
    <property type="entry name" value="Leu_Ile_Val-bd"/>
</dbReference>
<evidence type="ECO:0000256" key="5">
    <source>
        <dbReference type="SAM" id="SignalP"/>
    </source>
</evidence>
<dbReference type="Gene3D" id="3.40.50.2300">
    <property type="match status" value="2"/>
</dbReference>
<evidence type="ECO:0000256" key="2">
    <source>
        <dbReference type="ARBA" id="ARBA00022448"/>
    </source>
</evidence>
<protein>
    <submittedName>
        <fullName evidence="7">ABC transporter substrate-binding protein</fullName>
    </submittedName>
</protein>
<reference evidence="7 8" key="1">
    <citation type="submission" date="2020-11" db="EMBL/GenBank/DDBJ databases">
        <title>Fusibacter basophilias sp. nov.</title>
        <authorList>
            <person name="Qiu D."/>
        </authorList>
    </citation>
    <scope>NUCLEOTIDE SEQUENCE [LARGE SCALE GENOMIC DNA]</scope>
    <source>
        <strain evidence="7 8">Q10-2</strain>
    </source>
</reference>
<evidence type="ECO:0000259" key="6">
    <source>
        <dbReference type="Pfam" id="PF13458"/>
    </source>
</evidence>
<evidence type="ECO:0000313" key="8">
    <source>
        <dbReference type="Proteomes" id="UP000614200"/>
    </source>
</evidence>
<keyword evidence="3 5" id="KW-0732">Signal</keyword>
<keyword evidence="4" id="KW-0029">Amino-acid transport</keyword>
<comment type="similarity">
    <text evidence="1">Belongs to the leucine-binding protein family.</text>
</comment>
<name>A0ABR9ZXQ9_9FIRM</name>
<proteinExistence type="inferred from homology"/>
<evidence type="ECO:0000256" key="3">
    <source>
        <dbReference type="ARBA" id="ARBA00022729"/>
    </source>
</evidence>
<dbReference type="SUPFAM" id="SSF53822">
    <property type="entry name" value="Periplasmic binding protein-like I"/>
    <property type="match status" value="1"/>
</dbReference>
<keyword evidence="8" id="KW-1185">Reference proteome</keyword>
<sequence length="375" mass="41404">MKQKRFKMKGFYLLVMVAILMSTGCQRTESIKIGVVAILSGENSKLSSSSINGLDIAIDEINQSGGIDGRQIELAIKDTEGQDEKAIKVNEAFVDEDVKIVFGPFTSGMVTKSIDYINSKDMLVIGPTASADSLEGRDDHYIRFIGSARNEAIALSDAAVKLNDKSFVVIYDDVNKGFADELAQDFKAEIMAKTDGDATLVAIDPQKLETLEVAMAKVRELKPDAVLFATSERESAGMAEKIKVMSPEIQLYNSMWANTNELIKLGSSYVEDMIVVSDINPNGPSEAYINFKSTYMERFGEEPDFAAVYSYDAMKALIEAMSTAESLEPMVIKDKILEISRYDGLHGLYSIDAYGDAWREYNVFKIEEGNLVPLK</sequence>
<dbReference type="PANTHER" id="PTHR30483:SF6">
    <property type="entry name" value="PERIPLASMIC BINDING PROTEIN OF ABC TRANSPORTER FOR NATURAL AMINO ACIDS"/>
    <property type="match status" value="1"/>
</dbReference>
<evidence type="ECO:0000256" key="1">
    <source>
        <dbReference type="ARBA" id="ARBA00010062"/>
    </source>
</evidence>
<dbReference type="PANTHER" id="PTHR30483">
    <property type="entry name" value="LEUCINE-SPECIFIC-BINDING PROTEIN"/>
    <property type="match status" value="1"/>
</dbReference>
<dbReference type="PROSITE" id="PS51257">
    <property type="entry name" value="PROKAR_LIPOPROTEIN"/>
    <property type="match status" value="1"/>
</dbReference>
<dbReference type="EMBL" id="JADKNH010000014">
    <property type="protein sequence ID" value="MBF4695237.1"/>
    <property type="molecule type" value="Genomic_DNA"/>
</dbReference>
<gene>
    <name evidence="7" type="ORF">ISU02_19245</name>
</gene>
<comment type="caution">
    <text evidence="7">The sequence shown here is derived from an EMBL/GenBank/DDBJ whole genome shotgun (WGS) entry which is preliminary data.</text>
</comment>
<dbReference type="Pfam" id="PF13458">
    <property type="entry name" value="Peripla_BP_6"/>
    <property type="match status" value="1"/>
</dbReference>
<feature type="domain" description="Leucine-binding protein" evidence="6">
    <location>
        <begin position="30"/>
        <end position="368"/>
    </location>
</feature>
<evidence type="ECO:0000256" key="4">
    <source>
        <dbReference type="ARBA" id="ARBA00022970"/>
    </source>
</evidence>
<dbReference type="RefSeq" id="WP_194703480.1">
    <property type="nucleotide sequence ID" value="NZ_JADKNH010000014.1"/>
</dbReference>
<dbReference type="PRINTS" id="PR00337">
    <property type="entry name" value="LEUILEVALBP"/>
</dbReference>
<feature type="signal peptide" evidence="5">
    <location>
        <begin position="1"/>
        <end position="27"/>
    </location>
</feature>
<accession>A0ABR9ZXQ9</accession>